<reference evidence="1 3" key="1">
    <citation type="submission" date="2018-08" db="EMBL/GenBank/DDBJ databases">
        <title>Murine metabolic-syndrome-specific gut microbial biobank.</title>
        <authorList>
            <person name="Liu C."/>
        </authorList>
    </citation>
    <scope>NUCLEOTIDE SEQUENCE [LARGE SCALE GENOMIC DNA]</scope>
    <source>
        <strain evidence="1 3">X69</strain>
    </source>
</reference>
<organism evidence="2 4">
    <name type="scientific">Anaerotruncus colihominis</name>
    <dbReference type="NCBI Taxonomy" id="169435"/>
    <lineage>
        <taxon>Bacteria</taxon>
        <taxon>Bacillati</taxon>
        <taxon>Bacillota</taxon>
        <taxon>Clostridia</taxon>
        <taxon>Eubacteriales</taxon>
        <taxon>Oscillospiraceae</taxon>
        <taxon>Anaerotruncus</taxon>
    </lineage>
</organism>
<dbReference type="RefSeq" id="WP_160209438.1">
    <property type="nucleotide sequence ID" value="NZ_CAMUSJ010000001.1"/>
</dbReference>
<dbReference type="AlphaFoldDB" id="A0A845SU45"/>
<dbReference type="EMBL" id="VIQT01000008">
    <property type="protein sequence ID" value="NDO38418.1"/>
    <property type="molecule type" value="Genomic_DNA"/>
</dbReference>
<dbReference type="Proteomes" id="UP000446348">
    <property type="component" value="Unassembled WGS sequence"/>
</dbReference>
<evidence type="ECO:0000313" key="4">
    <source>
        <dbReference type="Proteomes" id="UP000462501"/>
    </source>
</evidence>
<evidence type="ECO:0000313" key="2">
    <source>
        <dbReference type="EMBL" id="NDO38418.1"/>
    </source>
</evidence>
<evidence type="ECO:0000313" key="3">
    <source>
        <dbReference type="Proteomes" id="UP000446348"/>
    </source>
</evidence>
<dbReference type="Proteomes" id="UP000462501">
    <property type="component" value="Unassembled WGS sequence"/>
</dbReference>
<proteinExistence type="predicted"/>
<accession>A0A845SU45</accession>
<name>A0A845SU45_9FIRM</name>
<reference evidence="2 4" key="2">
    <citation type="submission" date="2019-06" db="EMBL/GenBank/DDBJ databases">
        <title>Draft genome sequences of 15 bacterial species constituting the stable defined intestinal microbiota of the GM15 gnotobiotic mouse model.</title>
        <authorList>
            <person name="Elie C."/>
            <person name="Mathieu A."/>
            <person name="Saliou A."/>
            <person name="Darnaud M."/>
            <person name="Leulier F."/>
            <person name="Tamellini A."/>
        </authorList>
    </citation>
    <scope>NUCLEOTIDE SEQUENCE [LARGE SCALE GENOMIC DNA]</scope>
    <source>
        <strain evidence="2 4">JM4-15</strain>
    </source>
</reference>
<evidence type="ECO:0000313" key="1">
    <source>
        <dbReference type="EMBL" id="NBI78594.1"/>
    </source>
</evidence>
<sequence length="120" mass="13431">MNLQAAVNEALRACGQLVWVHGDEQTRFYASIQPDGWQTRMRTESACTRFGRTDPRRFVYYGPLTGGGQHVCEGVVIHAGQKLYEVLICHDFEYEGAGLFRWAAMRLIEGGMKDGCADSV</sequence>
<dbReference type="EMBL" id="QXWZ01000010">
    <property type="protein sequence ID" value="NBI78594.1"/>
    <property type="molecule type" value="Genomic_DNA"/>
</dbReference>
<protein>
    <submittedName>
        <fullName evidence="2">Uncharacterized protein</fullName>
    </submittedName>
</protein>
<dbReference type="OrthoDB" id="1858149at2"/>
<gene>
    <name evidence="1" type="ORF">D3Z39_06895</name>
    <name evidence="2" type="ORF">FMM72_04005</name>
</gene>
<comment type="caution">
    <text evidence="2">The sequence shown here is derived from an EMBL/GenBank/DDBJ whole genome shotgun (WGS) entry which is preliminary data.</text>
</comment>